<dbReference type="SUPFAM" id="SSF103481">
    <property type="entry name" value="Multidrug resistance efflux transporter EmrE"/>
    <property type="match status" value="2"/>
</dbReference>
<feature type="transmembrane region" description="Helical" evidence="3">
    <location>
        <begin position="87"/>
        <end position="108"/>
    </location>
</feature>
<keyword evidence="3" id="KW-0472">Membrane</keyword>
<organism evidence="5 6">
    <name type="scientific">Paenibacillus crassostreae</name>
    <dbReference type="NCBI Taxonomy" id="1763538"/>
    <lineage>
        <taxon>Bacteria</taxon>
        <taxon>Bacillati</taxon>
        <taxon>Bacillota</taxon>
        <taxon>Bacilli</taxon>
        <taxon>Bacillales</taxon>
        <taxon>Paenibacillaceae</taxon>
        <taxon>Paenibacillus</taxon>
    </lineage>
</organism>
<dbReference type="EMBL" id="LSFN01000005">
    <property type="protein sequence ID" value="OAB76838.1"/>
    <property type="molecule type" value="Genomic_DNA"/>
</dbReference>
<keyword evidence="6" id="KW-1185">Reference proteome</keyword>
<evidence type="ECO:0000313" key="6">
    <source>
        <dbReference type="Proteomes" id="UP000077134"/>
    </source>
</evidence>
<evidence type="ECO:0000313" key="5">
    <source>
        <dbReference type="EMBL" id="OAB76838.1"/>
    </source>
</evidence>
<comment type="caution">
    <text evidence="5">The sequence shown here is derived from an EMBL/GenBank/DDBJ whole genome shotgun (WGS) entry which is preliminary data.</text>
</comment>
<evidence type="ECO:0000256" key="1">
    <source>
        <dbReference type="ARBA" id="ARBA00004127"/>
    </source>
</evidence>
<accession>A0A167FRS5</accession>
<reference evidence="5 6" key="1">
    <citation type="submission" date="2016-02" db="EMBL/GenBank/DDBJ databases">
        <title>Paenibacillus sp. LPB0068, isolated from Crassostrea gigas.</title>
        <authorList>
            <person name="Shin S.-K."/>
            <person name="Yi H."/>
        </authorList>
    </citation>
    <scope>NUCLEOTIDE SEQUENCE [LARGE SCALE GENOMIC DNA]</scope>
    <source>
        <strain evidence="5 6">LPB0068</strain>
    </source>
</reference>
<dbReference type="Pfam" id="PF00892">
    <property type="entry name" value="EamA"/>
    <property type="match status" value="2"/>
</dbReference>
<feature type="transmembrane region" description="Helical" evidence="3">
    <location>
        <begin position="33"/>
        <end position="52"/>
    </location>
</feature>
<sequence length="293" mass="32549">MWLLLAALSALCFGLRGIFYHWSSQQGMDRNLMLFGVFFTGAVASVSASFIFGQEWNTSALTGLLMGTFSCIANACMFQGFTVGKSSIIAILTGLPPVVVVVLAYILWGETLTLGQLLAFALIVVGILTVRYSNDLRIGNLQGAQWGLLAMLFFGMNDMAGKYSTKLEADLFPTLSYMFVIGSLFFAVWWFIQKNQRNQKEPSTDVKLVQKSRWTEKRTFFWGMLIGLTNFFGMIFIINAFDHGVTSLVSAVVAINVLLILLYTRVFVKVKFSRLEVTGMAVSLIGILTLRLL</sequence>
<evidence type="ECO:0000259" key="4">
    <source>
        <dbReference type="Pfam" id="PF00892"/>
    </source>
</evidence>
<dbReference type="InterPro" id="IPR000620">
    <property type="entry name" value="EamA_dom"/>
</dbReference>
<keyword evidence="3" id="KW-0812">Transmembrane</keyword>
<feature type="transmembrane region" description="Helical" evidence="3">
    <location>
        <begin position="220"/>
        <end position="241"/>
    </location>
</feature>
<dbReference type="KEGG" id="pcx:LPB68_19325"/>
<comment type="subcellular location">
    <subcellularLocation>
        <location evidence="1">Endomembrane system</location>
        <topology evidence="1">Multi-pass membrane protein</topology>
    </subcellularLocation>
</comment>
<name>A0A167FRS5_9BACL</name>
<evidence type="ECO:0000256" key="3">
    <source>
        <dbReference type="SAM" id="Phobius"/>
    </source>
</evidence>
<gene>
    <name evidence="5" type="ORF">PNBC_05415</name>
</gene>
<dbReference type="Proteomes" id="UP000077134">
    <property type="component" value="Unassembled WGS sequence"/>
</dbReference>
<dbReference type="InterPro" id="IPR037185">
    <property type="entry name" value="EmrE-like"/>
</dbReference>
<proteinExistence type="inferred from homology"/>
<feature type="domain" description="EamA" evidence="4">
    <location>
        <begin position="143"/>
        <end position="290"/>
    </location>
</feature>
<dbReference type="AlphaFoldDB" id="A0A167FRS5"/>
<dbReference type="STRING" id="1763538.LPB68_19325"/>
<feature type="transmembrane region" description="Helical" evidence="3">
    <location>
        <begin position="247"/>
        <end position="268"/>
    </location>
</feature>
<dbReference type="GO" id="GO:0016020">
    <property type="term" value="C:membrane"/>
    <property type="evidence" value="ECO:0007669"/>
    <property type="project" value="InterPro"/>
</dbReference>
<dbReference type="Gene3D" id="1.10.3730.20">
    <property type="match status" value="1"/>
</dbReference>
<dbReference type="RefSeq" id="WP_068655942.1">
    <property type="nucleotide sequence ID" value="NZ_CP017770.1"/>
</dbReference>
<protein>
    <recommendedName>
        <fullName evidence="4">EamA domain-containing protein</fullName>
    </recommendedName>
</protein>
<feature type="transmembrane region" description="Helical" evidence="3">
    <location>
        <begin position="114"/>
        <end position="132"/>
    </location>
</feature>
<dbReference type="OrthoDB" id="2795159at2"/>
<feature type="transmembrane region" description="Helical" evidence="3">
    <location>
        <begin position="175"/>
        <end position="192"/>
    </location>
</feature>
<feature type="domain" description="EamA" evidence="4">
    <location>
        <begin position="2"/>
        <end position="130"/>
    </location>
</feature>
<evidence type="ECO:0000256" key="2">
    <source>
        <dbReference type="ARBA" id="ARBA00007362"/>
    </source>
</evidence>
<comment type="similarity">
    <text evidence="2">Belongs to the EamA transporter family.</text>
</comment>
<keyword evidence="3" id="KW-1133">Transmembrane helix</keyword>
<dbReference type="PANTHER" id="PTHR22911">
    <property type="entry name" value="ACYL-MALONYL CONDENSING ENZYME-RELATED"/>
    <property type="match status" value="1"/>
</dbReference>